<dbReference type="Pfam" id="PF08668">
    <property type="entry name" value="HDOD"/>
    <property type="match status" value="1"/>
</dbReference>
<dbReference type="SUPFAM" id="SSF109604">
    <property type="entry name" value="HD-domain/PDEase-like"/>
    <property type="match status" value="1"/>
</dbReference>
<evidence type="ECO:0000259" key="1">
    <source>
        <dbReference type="PROSITE" id="PS51833"/>
    </source>
</evidence>
<evidence type="ECO:0000313" key="3">
    <source>
        <dbReference type="Proteomes" id="UP000317839"/>
    </source>
</evidence>
<dbReference type="PANTHER" id="PTHR33525:SF3">
    <property type="entry name" value="RIBONUCLEASE Y"/>
    <property type="match status" value="1"/>
</dbReference>
<dbReference type="InterPro" id="IPR052340">
    <property type="entry name" value="RNase_Y/CdgJ"/>
</dbReference>
<dbReference type="Proteomes" id="UP000317839">
    <property type="component" value="Unassembled WGS sequence"/>
</dbReference>
<protein>
    <submittedName>
        <fullName evidence="2">HDOD domain-containing protein</fullName>
    </submittedName>
</protein>
<dbReference type="OrthoDB" id="598113at2"/>
<name>A0A545TJ82_9GAMM</name>
<evidence type="ECO:0000313" key="2">
    <source>
        <dbReference type="EMBL" id="TQV77289.1"/>
    </source>
</evidence>
<sequence length="297" mass="32807">MLSWSQFMNCEALSKSKTTILLHVHKELVSGKLMLPSLPSICVKIKQIAARPESDASSLGKAARVDPAFCGYLLKVSNSPQYRGNVKVTNINLAIGRLGMENTCNLARLYAIRSLFKSKKRSMQAWLQRSWEISTHTASVASVIAENIDTDVDPEQALLAGLVQDIGCLSLISEASDYPELINDDQAMEVLFDSHAATLGAGIVKEWGLGEEFIEVVRNRDNWSYNDSSEVNLVDIVQVAKLHTYLAYKKALQLPKLSSVPSFQKVMLNQHTSPEQSLQFVADAKQRITSIIRNLGG</sequence>
<dbReference type="PROSITE" id="PS51833">
    <property type="entry name" value="HDOD"/>
    <property type="match status" value="1"/>
</dbReference>
<dbReference type="InterPro" id="IPR013976">
    <property type="entry name" value="HDOD"/>
</dbReference>
<organism evidence="2 3">
    <name type="scientific">Aliikangiella marina</name>
    <dbReference type="NCBI Taxonomy" id="1712262"/>
    <lineage>
        <taxon>Bacteria</taxon>
        <taxon>Pseudomonadati</taxon>
        <taxon>Pseudomonadota</taxon>
        <taxon>Gammaproteobacteria</taxon>
        <taxon>Oceanospirillales</taxon>
        <taxon>Pleioneaceae</taxon>
        <taxon>Aliikangiella</taxon>
    </lineage>
</organism>
<accession>A0A545TJ82</accession>
<feature type="domain" description="HDOD" evidence="1">
    <location>
        <begin position="35"/>
        <end position="223"/>
    </location>
</feature>
<comment type="caution">
    <text evidence="2">The sequence shown here is derived from an EMBL/GenBank/DDBJ whole genome shotgun (WGS) entry which is preliminary data.</text>
</comment>
<keyword evidence="3" id="KW-1185">Reference proteome</keyword>
<gene>
    <name evidence="2" type="ORF">FLL45_04910</name>
</gene>
<dbReference type="PANTHER" id="PTHR33525">
    <property type="match status" value="1"/>
</dbReference>
<dbReference type="EMBL" id="VIKR01000001">
    <property type="protein sequence ID" value="TQV77289.1"/>
    <property type="molecule type" value="Genomic_DNA"/>
</dbReference>
<proteinExistence type="predicted"/>
<dbReference type="AlphaFoldDB" id="A0A545TJ82"/>
<dbReference type="Gene3D" id="1.10.3210.10">
    <property type="entry name" value="Hypothetical protein af1432"/>
    <property type="match status" value="1"/>
</dbReference>
<reference evidence="2 3" key="1">
    <citation type="submission" date="2019-06" db="EMBL/GenBank/DDBJ databases">
        <title>Draft genome of Aliikangiella marina GYP-15.</title>
        <authorList>
            <person name="Wang G."/>
        </authorList>
    </citation>
    <scope>NUCLEOTIDE SEQUENCE [LARGE SCALE GENOMIC DNA]</scope>
    <source>
        <strain evidence="2 3">GYP-15</strain>
    </source>
</reference>